<dbReference type="EMBL" id="CP159485">
    <property type="protein sequence ID" value="XCI28664.1"/>
    <property type="molecule type" value="Genomic_DNA"/>
</dbReference>
<dbReference type="InterPro" id="IPR050953">
    <property type="entry name" value="N4_N6_ade-DNA_methylase"/>
</dbReference>
<dbReference type="InterPro" id="IPR023135">
    <property type="entry name" value="N6_DNA_MeTrfase_TaqI_C"/>
</dbReference>
<dbReference type="GO" id="GO:0008170">
    <property type="term" value="F:N-methyltransferase activity"/>
    <property type="evidence" value="ECO:0007669"/>
    <property type="project" value="InterPro"/>
</dbReference>
<dbReference type="EC" id="2.1.1.72" evidence="1"/>
<accession>A0AAU8HTS6</accession>
<evidence type="ECO:0000256" key="1">
    <source>
        <dbReference type="ARBA" id="ARBA00011900"/>
    </source>
</evidence>
<dbReference type="Gene3D" id="3.40.50.150">
    <property type="entry name" value="Vaccinia Virus protein VP39"/>
    <property type="match status" value="1"/>
</dbReference>
<dbReference type="SUPFAM" id="SSF53335">
    <property type="entry name" value="S-adenosyl-L-methionine-dependent methyltransferases"/>
    <property type="match status" value="1"/>
</dbReference>
<organism evidence="8">
    <name type="scientific">Proteinivorax hydrogeniformans</name>
    <dbReference type="NCBI Taxonomy" id="1826727"/>
    <lineage>
        <taxon>Bacteria</taxon>
        <taxon>Bacillati</taxon>
        <taxon>Bacillota</taxon>
        <taxon>Clostridia</taxon>
        <taxon>Eubacteriales</taxon>
        <taxon>Proteinivoracaceae</taxon>
        <taxon>Proteinivorax</taxon>
    </lineage>
</organism>
<evidence type="ECO:0000256" key="2">
    <source>
        <dbReference type="ARBA" id="ARBA00022603"/>
    </source>
</evidence>
<reference evidence="8" key="1">
    <citation type="journal article" date="2018" name="Antonie Van Leeuwenhoek">
        <title>Proteinivorax hydrogeniformans sp. nov., an anaerobic, haloalkaliphilic bacterium fermenting proteinaceous compounds with high hydrogen production.</title>
        <authorList>
            <person name="Boltyanskaya Y."/>
            <person name="Detkova E."/>
            <person name="Pimenov N."/>
            <person name="Kevbrin V."/>
        </authorList>
    </citation>
    <scope>NUCLEOTIDE SEQUENCE</scope>
    <source>
        <strain evidence="8">Z-710</strain>
    </source>
</reference>
<keyword evidence="3" id="KW-0808">Transferase</keyword>
<evidence type="ECO:0000259" key="7">
    <source>
        <dbReference type="Pfam" id="PF12950"/>
    </source>
</evidence>
<evidence type="ECO:0000313" key="8">
    <source>
        <dbReference type="EMBL" id="XCI28664.1"/>
    </source>
</evidence>
<dbReference type="PANTHER" id="PTHR33841:SF1">
    <property type="entry name" value="DNA METHYLTRANSFERASE A"/>
    <property type="match status" value="1"/>
</dbReference>
<feature type="domain" description="TaqI-like C-terminal specificity" evidence="7">
    <location>
        <begin position="444"/>
        <end position="556"/>
    </location>
</feature>
<dbReference type="PANTHER" id="PTHR33841">
    <property type="entry name" value="DNA METHYLTRANSFERASE YEEA-RELATED"/>
    <property type="match status" value="1"/>
</dbReference>
<evidence type="ECO:0000256" key="5">
    <source>
        <dbReference type="ARBA" id="ARBA00047942"/>
    </source>
</evidence>
<reference evidence="8" key="2">
    <citation type="submission" date="2024-06" db="EMBL/GenBank/DDBJ databases">
        <authorList>
            <person name="Petrova K.O."/>
            <person name="Toshchakov S.V."/>
            <person name="Boltjanskaja Y.V."/>
            <person name="Kevbrin V.V."/>
        </authorList>
    </citation>
    <scope>NUCLEOTIDE SEQUENCE</scope>
    <source>
        <strain evidence="8">Z-710</strain>
    </source>
</reference>
<dbReference type="GO" id="GO:0009307">
    <property type="term" value="P:DNA restriction-modification system"/>
    <property type="evidence" value="ECO:0007669"/>
    <property type="project" value="UniProtKB-KW"/>
</dbReference>
<dbReference type="GO" id="GO:0032259">
    <property type="term" value="P:methylation"/>
    <property type="evidence" value="ECO:0007669"/>
    <property type="project" value="UniProtKB-KW"/>
</dbReference>
<dbReference type="GO" id="GO:0009007">
    <property type="term" value="F:site-specific DNA-methyltransferase (adenine-specific) activity"/>
    <property type="evidence" value="ECO:0007669"/>
    <property type="project" value="UniProtKB-EC"/>
</dbReference>
<dbReference type="PROSITE" id="PS00092">
    <property type="entry name" value="N6_MTASE"/>
    <property type="match status" value="1"/>
</dbReference>
<evidence type="ECO:0000259" key="6">
    <source>
        <dbReference type="Pfam" id="PF02384"/>
    </source>
</evidence>
<keyword evidence="4" id="KW-0680">Restriction system</keyword>
<dbReference type="PRINTS" id="PR00507">
    <property type="entry name" value="N12N6MTFRASE"/>
</dbReference>
<dbReference type="Pfam" id="PF12950">
    <property type="entry name" value="TaqI_C"/>
    <property type="match status" value="1"/>
</dbReference>
<protein>
    <recommendedName>
        <fullName evidence="1">site-specific DNA-methyltransferase (adenine-specific)</fullName>
        <ecNumber evidence="1">2.1.1.72</ecNumber>
    </recommendedName>
</protein>
<dbReference type="InterPro" id="IPR029063">
    <property type="entry name" value="SAM-dependent_MTases_sf"/>
</dbReference>
<name>A0AAU8HTS6_9FIRM</name>
<dbReference type="REBASE" id="848793">
    <property type="entry name" value="M.PhyZ710ORF2631P"/>
</dbReference>
<dbReference type="RefSeq" id="WP_353893216.1">
    <property type="nucleotide sequence ID" value="NZ_CP159485.1"/>
</dbReference>
<proteinExistence type="predicted"/>
<dbReference type="Gene3D" id="3.90.220.10">
    <property type="entry name" value="Adenine-n6-DNA-methyltransferase Taqi, Chain A, domain 2"/>
    <property type="match status" value="1"/>
</dbReference>
<evidence type="ECO:0000256" key="4">
    <source>
        <dbReference type="ARBA" id="ARBA00022747"/>
    </source>
</evidence>
<dbReference type="GO" id="GO:0003677">
    <property type="term" value="F:DNA binding"/>
    <property type="evidence" value="ECO:0007669"/>
    <property type="project" value="InterPro"/>
</dbReference>
<dbReference type="CDD" id="cd02440">
    <property type="entry name" value="AdoMet_MTases"/>
    <property type="match status" value="1"/>
</dbReference>
<dbReference type="InterPro" id="IPR002052">
    <property type="entry name" value="DNA_methylase_N6_adenine_CS"/>
</dbReference>
<dbReference type="InterPro" id="IPR025931">
    <property type="entry name" value="TaqI_C"/>
</dbReference>
<feature type="domain" description="DNA methylase adenine-specific" evidence="6">
    <location>
        <begin position="156"/>
        <end position="383"/>
    </location>
</feature>
<dbReference type="AlphaFoldDB" id="A0AAU8HTS6"/>
<dbReference type="InterPro" id="IPR003356">
    <property type="entry name" value="DNA_methylase_A-5"/>
</dbReference>
<sequence length="617" mass="70994">MKQNIKSININDSTLKNWLRAWSLEEPDDLDFNKVLKNKLKSRRNKVLKTSYEISSNYSQCKKTVEAANKLFGTFQRNRLKVIHIDRKILLITSAILLKKRGLIQCINKAIHTPEKIEDKNIAKLMIGFNVFFSAEDSKVLTEALSTDLPYTKGEDILGMLYSSFKTEGKKSEQGFYLTPKKVRELVVKRTFRNLSNQTVLDPCCGTGAFLLEAYQYNQFESSDIEKLAGIELDSIAALLCKINLLLIQGKGYKMPNIIQADFLDTNLSKRFGVVIGNPPWGGKVSSQIKADSFKLFLEKGISLLKPGGTIGFLLPYSYLIVSKHKESRKRLINCHTIQSITHFKNAFEKVMSEAVLLIISKRYPQYFHRVSIYQENNKETYLQNRFMDNDSAVNILTTPPNHNIRHKLKQNCIYLKENVDYGMGIVTGDNQRFLSKDKLEGEPIITGKEVFKYQLKDPSFFINFSLKNCFQQVAPEQLYRQAKLVYRFINKNLVFALDRHGVLTLNSVNFLIPDIKGYDIRFILAVLNSKAAQMYFQQSYCSIKVLKSQIQSIPIPRCNLSEQKPIIEMVDSINYKGDKTNSLYFEVEKLIHNLYGLNKWEKEIIDKQIDVKYLSS</sequence>
<dbReference type="Pfam" id="PF02384">
    <property type="entry name" value="N6_Mtase"/>
    <property type="match status" value="1"/>
</dbReference>
<comment type="catalytic activity">
    <reaction evidence="5">
        <text>a 2'-deoxyadenosine in DNA + S-adenosyl-L-methionine = an N(6)-methyl-2'-deoxyadenosine in DNA + S-adenosyl-L-homocysteine + H(+)</text>
        <dbReference type="Rhea" id="RHEA:15197"/>
        <dbReference type="Rhea" id="RHEA-COMP:12418"/>
        <dbReference type="Rhea" id="RHEA-COMP:12419"/>
        <dbReference type="ChEBI" id="CHEBI:15378"/>
        <dbReference type="ChEBI" id="CHEBI:57856"/>
        <dbReference type="ChEBI" id="CHEBI:59789"/>
        <dbReference type="ChEBI" id="CHEBI:90615"/>
        <dbReference type="ChEBI" id="CHEBI:90616"/>
        <dbReference type="EC" id="2.1.1.72"/>
    </reaction>
</comment>
<keyword evidence="2 8" id="KW-0489">Methyltransferase</keyword>
<gene>
    <name evidence="8" type="ORF">PRVXH_002631</name>
</gene>
<evidence type="ECO:0000256" key="3">
    <source>
        <dbReference type="ARBA" id="ARBA00022679"/>
    </source>
</evidence>